<protein>
    <submittedName>
        <fullName evidence="2">Type IV secretion protein Rhs</fullName>
    </submittedName>
</protein>
<dbReference type="InterPro" id="IPR037026">
    <property type="entry name" value="Vgr_OB-fold_dom_sf"/>
</dbReference>
<dbReference type="Pfam" id="PF04717">
    <property type="entry name" value="Phage_base_V"/>
    <property type="match status" value="1"/>
</dbReference>
<dbReference type="RefSeq" id="WP_204071991.1">
    <property type="nucleotide sequence ID" value="NZ_BAABHI010000012.1"/>
</dbReference>
<gene>
    <name evidence="2" type="ORF">Pph01_12660</name>
</gene>
<dbReference type="AlphaFoldDB" id="A0A8J3U0A0"/>
<evidence type="ECO:0000313" key="3">
    <source>
        <dbReference type="Proteomes" id="UP000622547"/>
    </source>
</evidence>
<dbReference type="Gene3D" id="2.40.50.230">
    <property type="entry name" value="Gp5 N-terminal domain"/>
    <property type="match status" value="1"/>
</dbReference>
<reference evidence="2 3" key="1">
    <citation type="submission" date="2021-01" db="EMBL/GenBank/DDBJ databases">
        <title>Whole genome shotgun sequence of Planotetraspora phitsanulokensis NBRC 104273.</title>
        <authorList>
            <person name="Komaki H."/>
            <person name="Tamura T."/>
        </authorList>
    </citation>
    <scope>NUCLEOTIDE SEQUENCE [LARGE SCALE GENOMIC DNA]</scope>
    <source>
        <strain evidence="2 3">NBRC 104273</strain>
    </source>
</reference>
<proteinExistence type="predicted"/>
<comment type="caution">
    <text evidence="2">The sequence shown here is derived from an EMBL/GenBank/DDBJ whole genome shotgun (WGS) entry which is preliminary data.</text>
</comment>
<dbReference type="SUPFAM" id="SSF69255">
    <property type="entry name" value="gp5 N-terminal domain-like"/>
    <property type="match status" value="1"/>
</dbReference>
<name>A0A8J3U0A0_9ACTN</name>
<accession>A0A8J3U0A0</accession>
<evidence type="ECO:0000259" key="1">
    <source>
        <dbReference type="Pfam" id="PF04717"/>
    </source>
</evidence>
<organism evidence="2 3">
    <name type="scientific">Planotetraspora phitsanulokensis</name>
    <dbReference type="NCBI Taxonomy" id="575192"/>
    <lineage>
        <taxon>Bacteria</taxon>
        <taxon>Bacillati</taxon>
        <taxon>Actinomycetota</taxon>
        <taxon>Actinomycetes</taxon>
        <taxon>Streptosporangiales</taxon>
        <taxon>Streptosporangiaceae</taxon>
        <taxon>Planotetraspora</taxon>
    </lineage>
</organism>
<feature type="domain" description="Gp5/Type VI secretion system Vgr protein OB-fold" evidence="1">
    <location>
        <begin position="378"/>
        <end position="451"/>
    </location>
</feature>
<dbReference type="InterPro" id="IPR006531">
    <property type="entry name" value="Gp5/Vgr_OB"/>
</dbReference>
<keyword evidence="3" id="KW-1185">Reference proteome</keyword>
<dbReference type="SUPFAM" id="SSF69279">
    <property type="entry name" value="Phage tail proteins"/>
    <property type="match status" value="1"/>
</dbReference>
<dbReference type="Proteomes" id="UP000622547">
    <property type="component" value="Unassembled WGS sequence"/>
</dbReference>
<evidence type="ECO:0000313" key="2">
    <source>
        <dbReference type="EMBL" id="GII36263.1"/>
    </source>
</evidence>
<dbReference type="NCBIfam" id="NF033848">
    <property type="entry name" value="VgrG_rel"/>
    <property type="match status" value="1"/>
</dbReference>
<sequence>MAAETFSSTLVVEVGGAELAPEIAALLVHGYVEDSRNLLDTFLLRFRDPGHLVVEKGGLAVGAKVTLKAQTSDPGPPVTLMTGEVAGLTLDLDAAGTITEVRGFDEAHRLMRGRRVAAYPNMTVSDVVRQVARRANIPVGRIDPLPGVGGRLHTQLSQDNVSDWSFLTRLADRVGAQVGVADGRLFFRLPAPPSGAPGPAEKAEQNPLVLEADANLISLRASVTAASQTEEVEVRGWDYEHKQEITATATPALKEAGADPAELGRTFAAPAVLAGVSGHRTQAEVKAAADALAADLGGTAVELDGVAKGNPRLRAGVAVSLAGVGAPFAGKYTLSGTRHLFSPATGYTTAFTVSGRQDRSLYGLTSRGASGMAHGLVPAIVSNIKDPLAMGRVCLTFPWLSGEFTSGWARVALPGAGRDRGLELLPEVGDEVLVGFENGDFDSPYVLGGLHNGTDTAPSLSAAIVDGTSGQVAVRALVSRAGHRLELVEEPGVVRLSTGDEQVTLTLDEKSGAVVIKGSKGVTVDAGSGSVEVTATSGITLDAGAGPLELKGSRVTVSGQTDVTVTGAIIKLN</sequence>
<dbReference type="InterPro" id="IPR047702">
    <property type="entry name" value="VgrG-rel"/>
</dbReference>
<dbReference type="EMBL" id="BOOP01000004">
    <property type="protein sequence ID" value="GII36263.1"/>
    <property type="molecule type" value="Genomic_DNA"/>
</dbReference>